<comment type="caution">
    <text evidence="2">The sequence shown here is derived from an EMBL/GenBank/DDBJ whole genome shotgun (WGS) entry which is preliminary data.</text>
</comment>
<protein>
    <submittedName>
        <fullName evidence="2">Uncharacterized protein</fullName>
    </submittedName>
</protein>
<accession>A0A8J5R9N0</accession>
<gene>
    <name evidence="2" type="ORF">GUJ93_ZPchr0008g11549</name>
</gene>
<keyword evidence="3" id="KW-1185">Reference proteome</keyword>
<evidence type="ECO:0000313" key="3">
    <source>
        <dbReference type="Proteomes" id="UP000729402"/>
    </source>
</evidence>
<dbReference type="Proteomes" id="UP000729402">
    <property type="component" value="Unassembled WGS sequence"/>
</dbReference>
<dbReference type="AlphaFoldDB" id="A0A8J5R9N0"/>
<proteinExistence type="predicted"/>
<sequence length="110" mass="12195">MMAATAWLAPMGRRYGGRTTFDVWRGDHLDEWRVDTRDLHDVSRRGARGNDRNNARALSAGREHGRCCRRGSSDAGGDAEWARVRTGTDEDATCTGMAQACPVVGKRRCE</sequence>
<name>A0A8J5R9N0_ZIZPA</name>
<dbReference type="EMBL" id="JAAALK010000290">
    <property type="protein sequence ID" value="KAG8046603.1"/>
    <property type="molecule type" value="Genomic_DNA"/>
</dbReference>
<feature type="compositionally biased region" description="Basic and acidic residues" evidence="1">
    <location>
        <begin position="43"/>
        <end position="54"/>
    </location>
</feature>
<evidence type="ECO:0000313" key="2">
    <source>
        <dbReference type="EMBL" id="KAG8046603.1"/>
    </source>
</evidence>
<organism evidence="2 3">
    <name type="scientific">Zizania palustris</name>
    <name type="common">Northern wild rice</name>
    <dbReference type="NCBI Taxonomy" id="103762"/>
    <lineage>
        <taxon>Eukaryota</taxon>
        <taxon>Viridiplantae</taxon>
        <taxon>Streptophyta</taxon>
        <taxon>Embryophyta</taxon>
        <taxon>Tracheophyta</taxon>
        <taxon>Spermatophyta</taxon>
        <taxon>Magnoliopsida</taxon>
        <taxon>Liliopsida</taxon>
        <taxon>Poales</taxon>
        <taxon>Poaceae</taxon>
        <taxon>BOP clade</taxon>
        <taxon>Oryzoideae</taxon>
        <taxon>Oryzeae</taxon>
        <taxon>Zizaniinae</taxon>
        <taxon>Zizania</taxon>
    </lineage>
</organism>
<feature type="region of interest" description="Disordered" evidence="1">
    <location>
        <begin position="43"/>
        <end position="79"/>
    </location>
</feature>
<evidence type="ECO:0000256" key="1">
    <source>
        <dbReference type="SAM" id="MobiDB-lite"/>
    </source>
</evidence>
<reference evidence="2" key="2">
    <citation type="submission" date="2021-02" db="EMBL/GenBank/DDBJ databases">
        <authorList>
            <person name="Kimball J.A."/>
            <person name="Haas M.W."/>
            <person name="Macchietto M."/>
            <person name="Kono T."/>
            <person name="Duquette J."/>
            <person name="Shao M."/>
        </authorList>
    </citation>
    <scope>NUCLEOTIDE SEQUENCE</scope>
    <source>
        <tissue evidence="2">Fresh leaf tissue</tissue>
    </source>
</reference>
<reference evidence="2" key="1">
    <citation type="journal article" date="2021" name="bioRxiv">
        <title>Whole Genome Assembly and Annotation of Northern Wild Rice, Zizania palustris L., Supports a Whole Genome Duplication in the Zizania Genus.</title>
        <authorList>
            <person name="Haas M."/>
            <person name="Kono T."/>
            <person name="Macchietto M."/>
            <person name="Millas R."/>
            <person name="McGilp L."/>
            <person name="Shao M."/>
            <person name="Duquette J."/>
            <person name="Hirsch C.N."/>
            <person name="Kimball J."/>
        </authorList>
    </citation>
    <scope>NUCLEOTIDE SEQUENCE</scope>
    <source>
        <tissue evidence="2">Fresh leaf tissue</tissue>
    </source>
</reference>